<evidence type="ECO:0000313" key="2">
    <source>
        <dbReference type="Proteomes" id="UP001054945"/>
    </source>
</evidence>
<sequence>MLSRLSAKKNRVNEFASLGWLVCGQLLLSSSLQNLTLPKAPFLETLDLNKDVEEKSSELLFSRQTVFEKTAPPWKKASLSMATFDFDWLKAIDSRLFCLL</sequence>
<name>A0AAV4NWE0_CAEEX</name>
<reference evidence="1 2" key="1">
    <citation type="submission" date="2021-06" db="EMBL/GenBank/DDBJ databases">
        <title>Caerostris extrusa draft genome.</title>
        <authorList>
            <person name="Kono N."/>
            <person name="Arakawa K."/>
        </authorList>
    </citation>
    <scope>NUCLEOTIDE SEQUENCE [LARGE SCALE GENOMIC DNA]</scope>
</reference>
<comment type="caution">
    <text evidence="1">The sequence shown here is derived from an EMBL/GenBank/DDBJ whole genome shotgun (WGS) entry which is preliminary data.</text>
</comment>
<gene>
    <name evidence="1" type="ORF">CEXT_363881</name>
</gene>
<keyword evidence="2" id="KW-1185">Reference proteome</keyword>
<dbReference type="EMBL" id="BPLR01021342">
    <property type="protein sequence ID" value="GIX88605.1"/>
    <property type="molecule type" value="Genomic_DNA"/>
</dbReference>
<evidence type="ECO:0000313" key="1">
    <source>
        <dbReference type="EMBL" id="GIX88605.1"/>
    </source>
</evidence>
<dbReference type="Proteomes" id="UP001054945">
    <property type="component" value="Unassembled WGS sequence"/>
</dbReference>
<dbReference type="AlphaFoldDB" id="A0AAV4NWE0"/>
<protein>
    <submittedName>
        <fullName evidence="1">Uncharacterized protein</fullName>
    </submittedName>
</protein>
<proteinExistence type="predicted"/>
<organism evidence="1 2">
    <name type="scientific">Caerostris extrusa</name>
    <name type="common">Bark spider</name>
    <name type="synonym">Caerostris bankana</name>
    <dbReference type="NCBI Taxonomy" id="172846"/>
    <lineage>
        <taxon>Eukaryota</taxon>
        <taxon>Metazoa</taxon>
        <taxon>Ecdysozoa</taxon>
        <taxon>Arthropoda</taxon>
        <taxon>Chelicerata</taxon>
        <taxon>Arachnida</taxon>
        <taxon>Araneae</taxon>
        <taxon>Araneomorphae</taxon>
        <taxon>Entelegynae</taxon>
        <taxon>Araneoidea</taxon>
        <taxon>Araneidae</taxon>
        <taxon>Caerostris</taxon>
    </lineage>
</organism>
<accession>A0AAV4NWE0</accession>